<organism evidence="2 3">
    <name type="scientific">Oscillibacter hominis</name>
    <dbReference type="NCBI Taxonomy" id="2763056"/>
    <lineage>
        <taxon>Bacteria</taxon>
        <taxon>Bacillati</taxon>
        <taxon>Bacillota</taxon>
        <taxon>Clostridia</taxon>
        <taxon>Eubacteriales</taxon>
        <taxon>Oscillospiraceae</taxon>
        <taxon>Oscillibacter</taxon>
    </lineage>
</organism>
<keyword evidence="3" id="KW-1185">Reference proteome</keyword>
<evidence type="ECO:0000256" key="1">
    <source>
        <dbReference type="SAM" id="SignalP"/>
    </source>
</evidence>
<proteinExistence type="predicted"/>
<gene>
    <name evidence="2" type="ORF">H8790_12195</name>
</gene>
<protein>
    <submittedName>
        <fullName evidence="2">Uncharacterized protein</fullName>
    </submittedName>
</protein>
<dbReference type="RefSeq" id="WP_187332784.1">
    <property type="nucleotide sequence ID" value="NZ_CP060490.1"/>
</dbReference>
<dbReference type="EMBL" id="CP060490">
    <property type="protein sequence ID" value="QNL44183.1"/>
    <property type="molecule type" value="Genomic_DNA"/>
</dbReference>
<evidence type="ECO:0000313" key="3">
    <source>
        <dbReference type="Proteomes" id="UP000515960"/>
    </source>
</evidence>
<reference evidence="2 3" key="1">
    <citation type="submission" date="2020-08" db="EMBL/GenBank/DDBJ databases">
        <authorList>
            <person name="Liu C."/>
            <person name="Sun Q."/>
        </authorList>
    </citation>
    <scope>NUCLEOTIDE SEQUENCE [LARGE SCALE GENOMIC DNA]</scope>
    <source>
        <strain evidence="2 3">NSJ-62</strain>
    </source>
</reference>
<evidence type="ECO:0000313" key="2">
    <source>
        <dbReference type="EMBL" id="QNL44183.1"/>
    </source>
</evidence>
<feature type="signal peptide" evidence="1">
    <location>
        <begin position="1"/>
        <end position="30"/>
    </location>
</feature>
<dbReference type="KEGG" id="ohi:H8790_12195"/>
<feature type="chain" id="PRO_5028807998" evidence="1">
    <location>
        <begin position="31"/>
        <end position="430"/>
    </location>
</feature>
<keyword evidence="1" id="KW-0732">Signal</keyword>
<sequence length="430" mass="47348">MRRQKRRRRHVALTAAVLCLLAALTCTAVATDFFGLRQWLMPEKATVQMPDGEGGLQGVQMDSITLSGYADTPESRATAEWQIFLEGYDPDGSILKEIGNSPTGLEERYNFYQAYNREMADKLDEITERYGLALHTAIQDVLSREDLFSRAGGAFLAPTHTPFSAYLYEDGTLHYDGEADIDGYGILDYQFMRCVKGSFTDVMLAVGNVSSYREWGYTTSCGQEVRLGLGPGKALVLAELKESFVTLNVLAGSSDRLTNEEVEELADGIDYTLLNLDRAELARLATLPAEEEKRDGEDVLYAQTGIEEQAAQAFYREFVQALEDGRRRDAAEKIHWPAEVTTADGTVTVETAADFLDAYDSIVTEPLLQAIHENQYDENRSDLFAADGMVGAAGGAIWFAQMEDGTLAVMTVQSPEGWAVRPARAEVSAG</sequence>
<dbReference type="AlphaFoldDB" id="A0A7G9B3Q2"/>
<name>A0A7G9B3Q2_9FIRM</name>
<dbReference type="Proteomes" id="UP000515960">
    <property type="component" value="Chromosome"/>
</dbReference>
<accession>A0A7G9B3Q2</accession>